<gene>
    <name evidence="2" type="ORF">SAMN05660742_104108</name>
</gene>
<dbReference type="EMBL" id="FNZK01000004">
    <property type="protein sequence ID" value="SEJ19282.1"/>
    <property type="molecule type" value="Genomic_DNA"/>
</dbReference>
<dbReference type="RefSeq" id="WP_019552416.1">
    <property type="nucleotide sequence ID" value="NZ_FNZK01000004.1"/>
</dbReference>
<dbReference type="AlphaFoldDB" id="A0A1H6X380"/>
<name>A0A1H6X380_9FIRM</name>
<keyword evidence="1" id="KW-0812">Transmembrane</keyword>
<evidence type="ECO:0000256" key="1">
    <source>
        <dbReference type="SAM" id="Phobius"/>
    </source>
</evidence>
<feature type="transmembrane region" description="Helical" evidence="1">
    <location>
        <begin position="6"/>
        <end position="23"/>
    </location>
</feature>
<keyword evidence="1" id="KW-0472">Membrane</keyword>
<evidence type="ECO:0000313" key="2">
    <source>
        <dbReference type="EMBL" id="SEJ19282.1"/>
    </source>
</evidence>
<sequence length="56" mass="6296">MMKEKTYIWIASILFMLSFLAAYHSDNQRAKSVHAEYQSTDSAKGLSDSGLLLAKK</sequence>
<keyword evidence="1" id="KW-1133">Transmembrane helix</keyword>
<organism evidence="2 3">
    <name type="scientific">Propionispira arboris</name>
    <dbReference type="NCBI Taxonomy" id="84035"/>
    <lineage>
        <taxon>Bacteria</taxon>
        <taxon>Bacillati</taxon>
        <taxon>Bacillota</taxon>
        <taxon>Negativicutes</taxon>
        <taxon>Selenomonadales</taxon>
        <taxon>Selenomonadaceae</taxon>
        <taxon>Propionispira</taxon>
    </lineage>
</organism>
<proteinExistence type="predicted"/>
<accession>A0A1H6X380</accession>
<evidence type="ECO:0000313" key="3">
    <source>
        <dbReference type="Proteomes" id="UP000199662"/>
    </source>
</evidence>
<reference evidence="2 3" key="1">
    <citation type="submission" date="2016-10" db="EMBL/GenBank/DDBJ databases">
        <authorList>
            <person name="de Groot N.N."/>
        </authorList>
    </citation>
    <scope>NUCLEOTIDE SEQUENCE [LARGE SCALE GENOMIC DNA]</scope>
    <source>
        <strain evidence="2 3">DSM 2179</strain>
    </source>
</reference>
<keyword evidence="3" id="KW-1185">Reference proteome</keyword>
<protein>
    <submittedName>
        <fullName evidence="2">Uncharacterized protein</fullName>
    </submittedName>
</protein>
<dbReference type="Proteomes" id="UP000199662">
    <property type="component" value="Unassembled WGS sequence"/>
</dbReference>